<name>A0A6C0CGF0_9ZZZZ</name>
<protein>
    <recommendedName>
        <fullName evidence="5">DNA-directed RNA polymerase RpoA/D/Rpb3-type domain-containing protein</fullName>
    </recommendedName>
</protein>
<dbReference type="InterPro" id="IPR036603">
    <property type="entry name" value="RBP11-like"/>
</dbReference>
<comment type="subcellular location">
    <subcellularLocation>
        <location evidence="1">Virion</location>
    </subcellularLocation>
</comment>
<dbReference type="Gene3D" id="2.170.120.12">
    <property type="entry name" value="DNA-directed RNA polymerase, insert domain"/>
    <property type="match status" value="1"/>
</dbReference>
<feature type="domain" description="DNA-directed RNA polymerase RpoA/D/Rpb3-type" evidence="5">
    <location>
        <begin position="33"/>
        <end position="256"/>
    </location>
</feature>
<dbReference type="PANTHER" id="PTHR11800">
    <property type="entry name" value="DNA-DIRECTED RNA POLYMERASE"/>
    <property type="match status" value="1"/>
</dbReference>
<proteinExistence type="predicted"/>
<sequence>MNFQEKNGSNINEMKEGKMPEVKNTKISEGGLVLHTELVDFPVAFVNALRRTLISGIPTVVVRDVQILQNTTQLPHEMMKHRVEMLPINVKPDDTTTIKDAKIELRMPVITEAKNVTTDDFVVSSANPHILMKDPEFDTPSLFLKVKAGESVHITGRLALETGSSSQVSTATASWKVDPEMAKVEREKYVKENESDKDAGTHFDNFLVQRCYYQDDQKRPYWFNLDIESVGVLKAKELLSMAVRILRKQVNDYISEAMKNIKHEKDKGVFSILMDIGGHTIGALLQSVIYADKDIQFVSYDIPHPLKPAMAIQFATEKKTPEKVLERAKQLVEEYCSVIEDNDGNRNPV</sequence>
<evidence type="ECO:0000259" key="5">
    <source>
        <dbReference type="SMART" id="SM00662"/>
    </source>
</evidence>
<dbReference type="Pfam" id="PF13656">
    <property type="entry name" value="RNA_pol_L_2"/>
    <property type="match status" value="1"/>
</dbReference>
<dbReference type="PANTHER" id="PTHR11800:SF2">
    <property type="entry name" value="DNA-DIRECTED RNA POLYMERASE II SUBUNIT RPB3"/>
    <property type="match status" value="1"/>
</dbReference>
<dbReference type="GO" id="GO:0000428">
    <property type="term" value="C:DNA-directed RNA polymerase complex"/>
    <property type="evidence" value="ECO:0007669"/>
    <property type="project" value="UniProtKB-KW"/>
</dbReference>
<dbReference type="InterPro" id="IPR050518">
    <property type="entry name" value="Rpo3/RPB3_RNA_Pol_subunit"/>
</dbReference>
<dbReference type="SMART" id="SM00662">
    <property type="entry name" value="RPOLD"/>
    <property type="match status" value="1"/>
</dbReference>
<dbReference type="GO" id="GO:0006351">
    <property type="term" value="P:DNA-templated transcription"/>
    <property type="evidence" value="ECO:0007669"/>
    <property type="project" value="InterPro"/>
</dbReference>
<keyword evidence="2" id="KW-0240">DNA-directed RNA polymerase</keyword>
<dbReference type="InterPro" id="IPR011263">
    <property type="entry name" value="DNA-dir_RNA_pol_RpoA/D/Rpb3"/>
</dbReference>
<evidence type="ECO:0000256" key="2">
    <source>
        <dbReference type="ARBA" id="ARBA00022478"/>
    </source>
</evidence>
<evidence type="ECO:0000256" key="3">
    <source>
        <dbReference type="ARBA" id="ARBA00022844"/>
    </source>
</evidence>
<evidence type="ECO:0000256" key="1">
    <source>
        <dbReference type="ARBA" id="ARBA00004328"/>
    </source>
</evidence>
<dbReference type="GO" id="GO:0046983">
    <property type="term" value="F:protein dimerization activity"/>
    <property type="evidence" value="ECO:0007669"/>
    <property type="project" value="InterPro"/>
</dbReference>
<evidence type="ECO:0000256" key="4">
    <source>
        <dbReference type="ARBA" id="ARBA00023163"/>
    </source>
</evidence>
<dbReference type="AlphaFoldDB" id="A0A6C0CGF0"/>
<dbReference type="InterPro" id="IPR036643">
    <property type="entry name" value="RNApol_insert_sf"/>
</dbReference>
<keyword evidence="4" id="KW-0804">Transcription</keyword>
<accession>A0A6C0CGF0</accession>
<dbReference type="Pfam" id="PF01193">
    <property type="entry name" value="RNA_pol_L"/>
    <property type="match status" value="1"/>
</dbReference>
<keyword evidence="3" id="KW-0946">Virion</keyword>
<organism evidence="6">
    <name type="scientific">viral metagenome</name>
    <dbReference type="NCBI Taxonomy" id="1070528"/>
    <lineage>
        <taxon>unclassified sequences</taxon>
        <taxon>metagenomes</taxon>
        <taxon>organismal metagenomes</taxon>
    </lineage>
</organism>
<dbReference type="InterPro" id="IPR009025">
    <property type="entry name" value="RBP11-like_dimer"/>
</dbReference>
<evidence type="ECO:0000313" key="6">
    <source>
        <dbReference type="EMBL" id="QHT03668.1"/>
    </source>
</evidence>
<reference evidence="6" key="1">
    <citation type="journal article" date="2020" name="Nature">
        <title>Giant virus diversity and host interactions through global metagenomics.</title>
        <authorList>
            <person name="Schulz F."/>
            <person name="Roux S."/>
            <person name="Paez-Espino D."/>
            <person name="Jungbluth S."/>
            <person name="Walsh D.A."/>
            <person name="Denef V.J."/>
            <person name="McMahon K.D."/>
            <person name="Konstantinidis K.T."/>
            <person name="Eloe-Fadrosh E.A."/>
            <person name="Kyrpides N.C."/>
            <person name="Woyke T."/>
        </authorList>
    </citation>
    <scope>NUCLEOTIDE SEQUENCE</scope>
    <source>
        <strain evidence="6">GVMAG-M-3300021120-1</strain>
    </source>
</reference>
<dbReference type="GO" id="GO:0044423">
    <property type="term" value="C:virion component"/>
    <property type="evidence" value="ECO:0007669"/>
    <property type="project" value="UniProtKB-KW"/>
</dbReference>
<dbReference type="Gene3D" id="3.30.1360.10">
    <property type="entry name" value="RNA polymerase, RBP11-like subunit"/>
    <property type="match status" value="3"/>
</dbReference>
<dbReference type="GO" id="GO:0003899">
    <property type="term" value="F:DNA-directed RNA polymerase activity"/>
    <property type="evidence" value="ECO:0007669"/>
    <property type="project" value="InterPro"/>
</dbReference>
<dbReference type="EMBL" id="MN739416">
    <property type="protein sequence ID" value="QHT03668.1"/>
    <property type="molecule type" value="Genomic_DNA"/>
</dbReference>
<dbReference type="SUPFAM" id="SSF55257">
    <property type="entry name" value="RBP11-like subunits of RNA polymerase"/>
    <property type="match status" value="2"/>
</dbReference>